<dbReference type="GO" id="GO:0008270">
    <property type="term" value="F:zinc ion binding"/>
    <property type="evidence" value="ECO:0007669"/>
    <property type="project" value="UniProtKB-KW"/>
</dbReference>
<dbReference type="InterPro" id="IPR007527">
    <property type="entry name" value="Znf_SWIM"/>
</dbReference>
<keyword evidence="1" id="KW-0479">Metal-binding</keyword>
<keyword evidence="1" id="KW-0862">Zinc</keyword>
<dbReference type="PROSITE" id="PS50966">
    <property type="entry name" value="ZF_SWIM"/>
    <property type="match status" value="1"/>
</dbReference>
<gene>
    <name evidence="4" type="ORF">SCHPADRAFT_886157</name>
</gene>
<dbReference type="OrthoDB" id="2422225at2759"/>
<organism evidence="4 5">
    <name type="scientific">Schizopora paradoxa</name>
    <dbReference type="NCBI Taxonomy" id="27342"/>
    <lineage>
        <taxon>Eukaryota</taxon>
        <taxon>Fungi</taxon>
        <taxon>Dikarya</taxon>
        <taxon>Basidiomycota</taxon>
        <taxon>Agaricomycotina</taxon>
        <taxon>Agaricomycetes</taxon>
        <taxon>Hymenochaetales</taxon>
        <taxon>Schizoporaceae</taxon>
        <taxon>Schizopora</taxon>
    </lineage>
</organism>
<feature type="compositionally biased region" description="Polar residues" evidence="2">
    <location>
        <begin position="901"/>
        <end position="910"/>
    </location>
</feature>
<feature type="compositionally biased region" description="Acidic residues" evidence="2">
    <location>
        <begin position="773"/>
        <end position="794"/>
    </location>
</feature>
<feature type="region of interest" description="Disordered" evidence="2">
    <location>
        <begin position="884"/>
        <end position="931"/>
    </location>
</feature>
<feature type="domain" description="SWIM-type" evidence="3">
    <location>
        <begin position="682"/>
        <end position="717"/>
    </location>
</feature>
<reference evidence="4 5" key="1">
    <citation type="submission" date="2015-04" db="EMBL/GenBank/DDBJ databases">
        <title>Complete genome sequence of Schizopora paradoxa KUC8140, a cosmopolitan wood degrader in East Asia.</title>
        <authorList>
            <consortium name="DOE Joint Genome Institute"/>
            <person name="Min B."/>
            <person name="Park H."/>
            <person name="Jang Y."/>
            <person name="Kim J.-J."/>
            <person name="Kim K.H."/>
            <person name="Pangilinan J."/>
            <person name="Lipzen A."/>
            <person name="Riley R."/>
            <person name="Grigoriev I.V."/>
            <person name="Spatafora J.W."/>
            <person name="Choi I.-G."/>
        </authorList>
    </citation>
    <scope>NUCLEOTIDE SEQUENCE [LARGE SCALE GENOMIC DNA]</scope>
    <source>
        <strain evidence="4 5">KUC8140</strain>
    </source>
</reference>
<dbReference type="AlphaFoldDB" id="A0A0H2S381"/>
<dbReference type="EMBL" id="KQ085894">
    <property type="protein sequence ID" value="KLO18444.1"/>
    <property type="molecule type" value="Genomic_DNA"/>
</dbReference>
<accession>A0A0H2S381</accession>
<evidence type="ECO:0000259" key="3">
    <source>
        <dbReference type="PROSITE" id="PS50966"/>
    </source>
</evidence>
<dbReference type="InterPro" id="IPR018289">
    <property type="entry name" value="MULE_transposase_dom"/>
</dbReference>
<evidence type="ECO:0000256" key="1">
    <source>
        <dbReference type="PROSITE-ProRule" id="PRU00325"/>
    </source>
</evidence>
<protein>
    <recommendedName>
        <fullName evidence="3">SWIM-type domain-containing protein</fullName>
    </recommendedName>
</protein>
<keyword evidence="5" id="KW-1185">Reference proteome</keyword>
<dbReference type="Proteomes" id="UP000053477">
    <property type="component" value="Unassembled WGS sequence"/>
</dbReference>
<evidence type="ECO:0000313" key="5">
    <source>
        <dbReference type="Proteomes" id="UP000053477"/>
    </source>
</evidence>
<name>A0A0H2S381_9AGAM</name>
<keyword evidence="1" id="KW-0863">Zinc-finger</keyword>
<feature type="region of interest" description="Disordered" evidence="2">
    <location>
        <begin position="771"/>
        <end position="794"/>
    </location>
</feature>
<dbReference type="InParanoid" id="A0A0H2S381"/>
<evidence type="ECO:0000313" key="4">
    <source>
        <dbReference type="EMBL" id="KLO18444.1"/>
    </source>
</evidence>
<dbReference type="STRING" id="27342.A0A0H2S381"/>
<dbReference type="Pfam" id="PF10551">
    <property type="entry name" value="MULE"/>
    <property type="match status" value="1"/>
</dbReference>
<evidence type="ECO:0000256" key="2">
    <source>
        <dbReference type="SAM" id="MobiDB-lite"/>
    </source>
</evidence>
<sequence length="931" mass="105761">MSMSMSRPSADMVNIPPHPILFRKQASWTKVHIKLLVLSTDQLSEIEACYANGEHYLREFNKDDSIDQALGREILEGLHLDAERRSSLESKWTKRWSTKSDGKDLWRRILFQCKCGYDETVRQKKDAPSTPGKRQTPYDFTGCLSHVEVSEYIGSGILRRIIGILEHNSGCVVAKMVRLPSIPLHQDVYDAALAQMYEGASMTAVRARNQQLLSAGNYPSMKVAGGTKTPFDKSANWHYNIENHDVQTIYRKYARFLGVDITQQPQYNLDNWLRRDSPDFMPELEQAIFYYAPRIASGSRLVACIATPEMNEAAWRHSHKKQLLLDGTFGVVSSRMLLFIAMGVDDNTKGLPLAFFLFSAPGGTKATHGAYDTSILQSLLAKWKESLGVRHGESFEPYVAITDCDTRERSALLDVWPSVWLLLCKFHLRQCWTAKRKTVLKGGSYWKYHIQSRFHEMERRLLDSESHEDALHIIALERQYLEQNVSDVNLTTDLKSLSQKAISYLEYITSQWMARDIWTSWSLKGRSIASVRTGIPVESIIPTTNHLESFNFVLKYKFIGPHKHSGHRLRFDIFIHLLVKDIIPDVYYRRYIQAQYSNWLKERFAASSGGVDLQQTRSMVEAESGFRGSLLWWTEDTNRDKQAEGIAAAGRLTPVLSSSPFVLRATCASTSANVLEVGHRRYWLELHTNGYGSCQCPDFMYRGGACKHLRAFRRIVEAWFARRLVPYFHFPTSIEDAKRIKAASLPTSTPASQAVLTVQAFQNLMGQSTELQGTDDMEQESSAGEEDQSDPENLCDEAESDFVSNIILFYLEETYCGVKKDPYHAVQMHKQNKIEHQALRVLPILHGIATDLKDLQLDHPSKILDELQETVSDITASMSKIAVNSETSAKPPSRRAETPAPTINQPSGTQYRLLPPSPERASKRQQSRNVV</sequence>
<proteinExistence type="predicted"/>